<evidence type="ECO:0000256" key="1">
    <source>
        <dbReference type="ARBA" id="ARBA00004141"/>
    </source>
</evidence>
<comment type="caution">
    <text evidence="14">The sequence shown here is derived from an EMBL/GenBank/DDBJ whole genome shotgun (WGS) entry which is preliminary data.</text>
</comment>
<dbReference type="InterPro" id="IPR006544">
    <property type="entry name" value="P-type_TPase_V"/>
</dbReference>
<keyword evidence="7" id="KW-1278">Translocase</keyword>
<evidence type="ECO:0000256" key="4">
    <source>
        <dbReference type="ARBA" id="ARBA00022741"/>
    </source>
</evidence>
<keyword evidence="2 12" id="KW-0812">Transmembrane</keyword>
<feature type="transmembrane region" description="Helical" evidence="12">
    <location>
        <begin position="12"/>
        <end position="32"/>
    </location>
</feature>
<evidence type="ECO:0000256" key="7">
    <source>
        <dbReference type="ARBA" id="ARBA00022967"/>
    </source>
</evidence>
<evidence type="ECO:0000256" key="11">
    <source>
        <dbReference type="SAM" id="MobiDB-lite"/>
    </source>
</evidence>
<evidence type="ECO:0000256" key="6">
    <source>
        <dbReference type="ARBA" id="ARBA00022842"/>
    </source>
</evidence>
<evidence type="ECO:0000256" key="2">
    <source>
        <dbReference type="ARBA" id="ARBA00022692"/>
    </source>
</evidence>
<evidence type="ECO:0000313" key="15">
    <source>
        <dbReference type="Proteomes" id="UP001165065"/>
    </source>
</evidence>
<dbReference type="SUPFAM" id="SSF81653">
    <property type="entry name" value="Calcium ATPase, transduction domain A"/>
    <property type="match status" value="1"/>
</dbReference>
<feature type="domain" description="P-type ATPase A" evidence="13">
    <location>
        <begin position="263"/>
        <end position="327"/>
    </location>
</feature>
<dbReference type="Gene3D" id="3.40.50.1000">
    <property type="entry name" value="HAD superfamily/HAD-like"/>
    <property type="match status" value="1"/>
</dbReference>
<evidence type="ECO:0000256" key="12">
    <source>
        <dbReference type="SAM" id="Phobius"/>
    </source>
</evidence>
<dbReference type="Pfam" id="PF13246">
    <property type="entry name" value="Cation_ATPase"/>
    <property type="match status" value="1"/>
</dbReference>
<feature type="transmembrane region" description="Helical" evidence="12">
    <location>
        <begin position="986"/>
        <end position="1006"/>
    </location>
</feature>
<dbReference type="SFLD" id="SFLDG00002">
    <property type="entry name" value="C1.7:_P-type_atpase_like"/>
    <property type="match status" value="1"/>
</dbReference>
<feature type="compositionally biased region" description="Basic and acidic residues" evidence="11">
    <location>
        <begin position="292"/>
        <end position="307"/>
    </location>
</feature>
<keyword evidence="8 12" id="KW-1133">Transmembrane helix</keyword>
<dbReference type="EMBL" id="BRYA01000155">
    <property type="protein sequence ID" value="GMI41662.1"/>
    <property type="molecule type" value="Genomic_DNA"/>
</dbReference>
<dbReference type="Gene3D" id="2.70.150.10">
    <property type="entry name" value="Calcium-transporting ATPase, cytoplasmic transduction domain A"/>
    <property type="match status" value="1"/>
</dbReference>
<protein>
    <recommendedName>
        <fullName evidence="13">P-type ATPase A domain-containing protein</fullName>
    </recommendedName>
</protein>
<feature type="transmembrane region" description="Helical" evidence="12">
    <location>
        <begin position="384"/>
        <end position="403"/>
    </location>
</feature>
<dbReference type="InterPro" id="IPR023214">
    <property type="entry name" value="HAD_sf"/>
</dbReference>
<dbReference type="SUPFAM" id="SSF56784">
    <property type="entry name" value="HAD-like"/>
    <property type="match status" value="1"/>
</dbReference>
<dbReference type="InterPro" id="IPR044492">
    <property type="entry name" value="P_typ_ATPase_HD_dom"/>
</dbReference>
<dbReference type="GO" id="GO:0019829">
    <property type="term" value="F:ATPase-coupled monoatomic cation transmembrane transporter activity"/>
    <property type="evidence" value="ECO:0007669"/>
    <property type="project" value="TreeGrafter"/>
</dbReference>
<keyword evidence="10" id="KW-0175">Coiled coil</keyword>
<keyword evidence="5" id="KW-0067">ATP-binding</keyword>
<feature type="transmembrane region" description="Helical" evidence="12">
    <location>
        <begin position="1151"/>
        <end position="1173"/>
    </location>
</feature>
<proteinExistence type="predicted"/>
<feature type="coiled-coil region" evidence="10">
    <location>
        <begin position="855"/>
        <end position="901"/>
    </location>
</feature>
<dbReference type="PANTHER" id="PTHR45630:SF7">
    <property type="entry name" value="ENDOPLASMIC RETICULUM TRANSMEMBRANE HELIX TRANSLOCASE"/>
    <property type="match status" value="1"/>
</dbReference>
<keyword evidence="3" id="KW-0479">Metal-binding</keyword>
<keyword evidence="9 12" id="KW-0472">Membrane</keyword>
<dbReference type="GO" id="GO:0006874">
    <property type="term" value="P:intracellular calcium ion homeostasis"/>
    <property type="evidence" value="ECO:0007669"/>
    <property type="project" value="TreeGrafter"/>
</dbReference>
<reference evidence="15" key="1">
    <citation type="journal article" date="2023" name="Commun. Biol.">
        <title>Genome analysis of Parmales, the sister group of diatoms, reveals the evolutionary specialization of diatoms from phago-mixotrophs to photoautotrophs.</title>
        <authorList>
            <person name="Ban H."/>
            <person name="Sato S."/>
            <person name="Yoshikawa S."/>
            <person name="Yamada K."/>
            <person name="Nakamura Y."/>
            <person name="Ichinomiya M."/>
            <person name="Sato N."/>
            <person name="Blanc-Mathieu R."/>
            <person name="Endo H."/>
            <person name="Kuwata A."/>
            <person name="Ogata H."/>
        </authorList>
    </citation>
    <scope>NUCLEOTIDE SEQUENCE [LARGE SCALE GENOMIC DNA]</scope>
</reference>
<comment type="subcellular location">
    <subcellularLocation>
        <location evidence="1">Membrane</location>
        <topology evidence="1">Multi-pass membrane protein</topology>
    </subcellularLocation>
</comment>
<dbReference type="AlphaFoldDB" id="A0A9W7L9H4"/>
<accession>A0A9W7L9H4</accession>
<dbReference type="NCBIfam" id="TIGR01657">
    <property type="entry name" value="P-ATPase-V"/>
    <property type="match status" value="1"/>
</dbReference>
<evidence type="ECO:0000256" key="3">
    <source>
        <dbReference type="ARBA" id="ARBA00022723"/>
    </source>
</evidence>
<feature type="transmembrane region" description="Helical" evidence="12">
    <location>
        <begin position="1018"/>
        <end position="1049"/>
    </location>
</feature>
<evidence type="ECO:0000256" key="10">
    <source>
        <dbReference type="SAM" id="Coils"/>
    </source>
</evidence>
<dbReference type="InterPro" id="IPR059000">
    <property type="entry name" value="ATPase_P-type_domA"/>
</dbReference>
<dbReference type="InterPro" id="IPR008250">
    <property type="entry name" value="ATPase_P-typ_transduc_dom_A_sf"/>
</dbReference>
<dbReference type="InterPro" id="IPR023298">
    <property type="entry name" value="ATPase_P-typ_TM_dom_sf"/>
</dbReference>
<evidence type="ECO:0000256" key="5">
    <source>
        <dbReference type="ARBA" id="ARBA00022840"/>
    </source>
</evidence>
<feature type="transmembrane region" description="Helical" evidence="12">
    <location>
        <begin position="177"/>
        <end position="194"/>
    </location>
</feature>
<feature type="region of interest" description="Disordered" evidence="11">
    <location>
        <begin position="328"/>
        <end position="347"/>
    </location>
</feature>
<feature type="region of interest" description="Disordered" evidence="11">
    <location>
        <begin position="288"/>
        <end position="310"/>
    </location>
</feature>
<evidence type="ECO:0000256" key="9">
    <source>
        <dbReference type="ARBA" id="ARBA00023136"/>
    </source>
</evidence>
<gene>
    <name evidence="14" type="ORF">TrCOL_g12792</name>
</gene>
<dbReference type="GO" id="GO:0046872">
    <property type="term" value="F:metal ion binding"/>
    <property type="evidence" value="ECO:0007669"/>
    <property type="project" value="UniProtKB-KW"/>
</dbReference>
<dbReference type="SUPFAM" id="SSF81660">
    <property type="entry name" value="Metal cation-transporting ATPase, ATP-binding domain N"/>
    <property type="match status" value="1"/>
</dbReference>
<dbReference type="PANTHER" id="PTHR45630">
    <property type="entry name" value="CATION-TRANSPORTING ATPASE-RELATED"/>
    <property type="match status" value="1"/>
</dbReference>
<feature type="transmembrane region" description="Helical" evidence="12">
    <location>
        <begin position="1101"/>
        <end position="1122"/>
    </location>
</feature>
<dbReference type="Pfam" id="PF00122">
    <property type="entry name" value="E1-E2_ATPase"/>
    <property type="match status" value="1"/>
</dbReference>
<dbReference type="SFLD" id="SFLDF00027">
    <property type="entry name" value="p-type_atpase"/>
    <property type="match status" value="1"/>
</dbReference>
<dbReference type="InterPro" id="IPR023299">
    <property type="entry name" value="ATPase_P-typ_cyto_dom_N"/>
</dbReference>
<dbReference type="GO" id="GO:0005789">
    <property type="term" value="C:endoplasmic reticulum membrane"/>
    <property type="evidence" value="ECO:0007669"/>
    <property type="project" value="TreeGrafter"/>
</dbReference>
<dbReference type="GO" id="GO:0015662">
    <property type="term" value="F:P-type ion transporter activity"/>
    <property type="evidence" value="ECO:0007669"/>
    <property type="project" value="TreeGrafter"/>
</dbReference>
<dbReference type="OrthoDB" id="48943at2759"/>
<feature type="transmembrane region" description="Helical" evidence="12">
    <location>
        <begin position="1069"/>
        <end position="1089"/>
    </location>
</feature>
<sequence>MTFDQRSLLFRILFGITLFLHLSIILSSNWSLHLSKYLKYTTTTSSPPTHLLIIPPPNSGDGGIAEVKTVALRTNKGVEKEEERAEFQGIVWKRDKGSRGQFKRTEFPISKPLSTYLSSTGLTPSTLPLSLYTYGPNSKSLPIPSFLHLLSKQLVAPFFIFQILCCILWSLDEYWYYAIFTLLMLVFFECTVVYQRVKGMEGLRAATDKPVGEVMVFRGGVWTTIPESGILVGDIMSLKQPKNCYFKLPDGTTRKARADELPAVPCDLLVMEGKAVVNEAMLTGESVPQIKEGAEGLGGREKEEPLDLSRSSHLKHVVYGGCVVVDQSPPSPPSSSTSSPHLPPPPDGGSPCYVLRVGFSTSQGSLLRTMAYASKETNVNSKDTFVFIALLLVFAGIAAGWVVRDGMADRDRNRFKLLLHTIIICTSVVPPELPMELSLAVTNSLKSLTLKRIFCTEPFRIPLGGKVEWCAFDKTGTLTSDEMICKGVIVPMEGGEMTGLVNLDAETVGKDTVGVLVACNSLAKQRGDGEVLGDPLERAVLKSAGWRIDGNNVTRNDKDDNDVILTVRRCGFESRIKRMCVVADRGGVKMVYAKGAPETMRRMFEKVPEEYEGTYKIHMAKGRRVLALGYKTLKEGTTMKEIQGEQRESLETGLTFGGFVVLACPIKDGTKEVIEELVNSGHECVMITGDAALTATEVARKVGIVRVGRENVLELHKGEGGEYKWKAEGGGKEVAWERGDEEGLRKLREGGHELCVGGEALTALVSDKAGSGKGAMLTKESLKNLGKIVPYVSVFARHAPRQKEAVIAALNSIGKFTMMCGDGTNDVGALKQAHIGISLISVPEVEGRKRKAMEGVELAAKVEKLKRRIKKAQDKGDNEKVENLEKQLRKANRKAAGAGGLREQMRALQQAEDEVLYVGLGDASVAAPFTYRGTSIQCCKDIALQGRCALVTMLQIYKILGVNCLVTALTLSKLTIEGVKQGDAQMTGMGVVVAGLFFMTSLAKPLDKLSAQRPPNSVLCVSALLSIALQFLVHSVFITLGVIVSQPFIDPFSTANVPDAPFAPTTLNSVTFLIGACVTANTFAVNYVGHPFTESMRENKLFSRALAAVAGGLVVCATEIFLPLNQVLQMEPFPEDGGGGEGMVGQVLEMVGLKGAVVMLMVGDTVCVNLVGLMF</sequence>
<dbReference type="Gene3D" id="3.40.1110.10">
    <property type="entry name" value="Calcium-transporting ATPase, cytoplasmic domain N"/>
    <property type="match status" value="1"/>
</dbReference>
<keyword evidence="6" id="KW-0460">Magnesium</keyword>
<evidence type="ECO:0000313" key="14">
    <source>
        <dbReference type="EMBL" id="GMI41662.1"/>
    </source>
</evidence>
<evidence type="ECO:0000259" key="13">
    <source>
        <dbReference type="Pfam" id="PF00122"/>
    </source>
</evidence>
<keyword evidence="4" id="KW-0547">Nucleotide-binding</keyword>
<keyword evidence="15" id="KW-1185">Reference proteome</keyword>
<dbReference type="SUPFAM" id="SSF81665">
    <property type="entry name" value="Calcium ATPase, transmembrane domain M"/>
    <property type="match status" value="1"/>
</dbReference>
<name>A0A9W7L9H4_9STRA</name>
<dbReference type="GO" id="GO:0005524">
    <property type="term" value="F:ATP binding"/>
    <property type="evidence" value="ECO:0007669"/>
    <property type="project" value="UniProtKB-KW"/>
</dbReference>
<dbReference type="Proteomes" id="UP001165065">
    <property type="component" value="Unassembled WGS sequence"/>
</dbReference>
<dbReference type="InterPro" id="IPR036412">
    <property type="entry name" value="HAD-like_sf"/>
</dbReference>
<feature type="transmembrane region" description="Helical" evidence="12">
    <location>
        <begin position="154"/>
        <end position="171"/>
    </location>
</feature>
<evidence type="ECO:0000256" key="8">
    <source>
        <dbReference type="ARBA" id="ARBA00022989"/>
    </source>
</evidence>
<dbReference type="PRINTS" id="PR00119">
    <property type="entry name" value="CATATPASE"/>
</dbReference>
<dbReference type="SFLD" id="SFLDS00003">
    <property type="entry name" value="Haloacid_Dehalogenase"/>
    <property type="match status" value="1"/>
</dbReference>
<organism evidence="14 15">
    <name type="scientific">Triparma columacea</name>
    <dbReference type="NCBI Taxonomy" id="722753"/>
    <lineage>
        <taxon>Eukaryota</taxon>
        <taxon>Sar</taxon>
        <taxon>Stramenopiles</taxon>
        <taxon>Ochrophyta</taxon>
        <taxon>Bolidophyceae</taxon>
        <taxon>Parmales</taxon>
        <taxon>Triparmaceae</taxon>
        <taxon>Triparma</taxon>
    </lineage>
</organism>